<comment type="caution">
    <text evidence="1">The sequence shown here is derived from an EMBL/GenBank/DDBJ whole genome shotgun (WGS) entry which is preliminary data.</text>
</comment>
<organism evidence="1 2">
    <name type="scientific">Entomophthora muscae</name>
    <dbReference type="NCBI Taxonomy" id="34485"/>
    <lineage>
        <taxon>Eukaryota</taxon>
        <taxon>Fungi</taxon>
        <taxon>Fungi incertae sedis</taxon>
        <taxon>Zoopagomycota</taxon>
        <taxon>Entomophthoromycotina</taxon>
        <taxon>Entomophthoromycetes</taxon>
        <taxon>Entomophthorales</taxon>
        <taxon>Entomophthoraceae</taxon>
        <taxon>Entomophthora</taxon>
    </lineage>
</organism>
<dbReference type="Proteomes" id="UP001165960">
    <property type="component" value="Unassembled WGS sequence"/>
</dbReference>
<evidence type="ECO:0000313" key="1">
    <source>
        <dbReference type="EMBL" id="KAJ9069764.1"/>
    </source>
</evidence>
<reference evidence="1" key="1">
    <citation type="submission" date="2022-04" db="EMBL/GenBank/DDBJ databases">
        <title>Genome of the entomopathogenic fungus Entomophthora muscae.</title>
        <authorList>
            <person name="Elya C."/>
            <person name="Lovett B.R."/>
            <person name="Lee E."/>
            <person name="Macias A.M."/>
            <person name="Hajek A.E."/>
            <person name="De Bivort B.L."/>
            <person name="Kasson M.T."/>
            <person name="De Fine Licht H.H."/>
            <person name="Stajich J.E."/>
        </authorList>
    </citation>
    <scope>NUCLEOTIDE SEQUENCE</scope>
    <source>
        <strain evidence="1">Berkeley</strain>
    </source>
</reference>
<dbReference type="EMBL" id="QTSX02003610">
    <property type="protein sequence ID" value="KAJ9069764.1"/>
    <property type="molecule type" value="Genomic_DNA"/>
</dbReference>
<accession>A0ACC2T5D7</accession>
<gene>
    <name evidence="1" type="ORF">DSO57_1015260</name>
</gene>
<keyword evidence="2" id="KW-1185">Reference proteome</keyword>
<evidence type="ECO:0000313" key="2">
    <source>
        <dbReference type="Proteomes" id="UP001165960"/>
    </source>
</evidence>
<proteinExistence type="predicted"/>
<sequence>MESTSPTNKNYNVLDTNEDDFIDANDYSKDNQVEDDSTSEEESSTLWELLPSKLNIKNAEQLASHLPFQLAVWCSKMEDCLDAQEMQQACKDEVVRLNGLIETIKAGSITGKEVDLFHVLLQLHFIQLVAPSAGSNKLGWLHPALALCNWHNLVDASRLGKFGPKSFLNRAKLYQINKVPVMILYSILSVSLTTSFKHLPLTIDSLTLMFNILQKDLRSNNEHIVVEALKALLWLPECDLVSDNLTLVLSILAPDTEPNHFVAKKVLQVVHRVLKHRGESGSGLGIPHSQLVQLILFGLKQKALYSTSLCLAKVAVLSPNFPVRAIIFSVTGVLSKLISDGSCHSPWVQTRCLEIMSLVSPSNPSLSRIFFPLVIDCLQNASKFPGLAIIVACAQAIGSMTLGSVDGVEKSFEFVNDLMRLLFVRDLLSRKAALRMLVFLLPHHSCLRVEEYESFLFSEVKEKSIEAVRLGVSIGINQRLSEAIASACSISFSVEALKAMVKMGGYSDQTISCLLRIFRHHFPLPTEKPCSAIQALEYCLEKCSTHHSAAPFRILLLTATHYIFSNPSSYITYALSKHHRILIYALSIINLESNITNEILAIESLWVFLHHFEYAFQKNASQLRQHLDLFKSPLKYVIIKKLEGLGTWS</sequence>
<protein>
    <submittedName>
        <fullName evidence="1">Uncharacterized protein</fullName>
    </submittedName>
</protein>
<name>A0ACC2T5D7_9FUNG</name>